<proteinExistence type="inferred from homology"/>
<dbReference type="Proteomes" id="UP000618931">
    <property type="component" value="Unassembled WGS sequence"/>
</dbReference>
<comment type="subcellular location">
    <subcellularLocation>
        <location evidence="1">Cell inner membrane</location>
        <topology evidence="1">Single-pass membrane protein</topology>
        <orientation evidence="1">Periplasmic side</orientation>
    </subcellularLocation>
</comment>
<dbReference type="SUPFAM" id="SSF74653">
    <property type="entry name" value="TolA/TonB C-terminal domain"/>
    <property type="match status" value="1"/>
</dbReference>
<name>A0ABS0I9G3_9BACT</name>
<dbReference type="Gene3D" id="3.30.1150.10">
    <property type="match status" value="1"/>
</dbReference>
<evidence type="ECO:0000256" key="7">
    <source>
        <dbReference type="ARBA" id="ARBA00022927"/>
    </source>
</evidence>
<dbReference type="PANTHER" id="PTHR33446:SF2">
    <property type="entry name" value="PROTEIN TONB"/>
    <property type="match status" value="1"/>
</dbReference>
<dbReference type="InterPro" id="IPR037682">
    <property type="entry name" value="TonB_C"/>
</dbReference>
<gene>
    <name evidence="11" type="ORF">I2H31_20890</name>
</gene>
<evidence type="ECO:0000256" key="8">
    <source>
        <dbReference type="ARBA" id="ARBA00022989"/>
    </source>
</evidence>
<keyword evidence="3" id="KW-0813">Transport</keyword>
<sequence>MPVFPVLEPGDSARTTSQRMTRFISKDFKYPRTALRDGVGGRVFFSFTVNAQGHTTDLKLVKGVRADIDAEALRCIQRLAAVTWQPGWQDGRPVSVSFTAPLTFSVSTGTKDAPSPWSADSLDLGPFQKLALPTQAWNSDRKALPAGKGLIYGSCLQRLGGTSSLGTGEYVRLVNVRTGKSVRLNVKPALNSRRENAFCYALPAGRYALYLYEFPDPVWGACRMHTESIRKPAPGRGYSSSLSSTRFQFVVEAGKLHYVGTWNLANENQPEILNEKSILDARMQPNFESLRFSDAQVAVPQ</sequence>
<keyword evidence="5" id="KW-0997">Cell inner membrane</keyword>
<accession>A0ABS0I9G3</accession>
<organism evidence="11 12">
    <name type="scientific">Hymenobacter ruricola</name>
    <dbReference type="NCBI Taxonomy" id="2791023"/>
    <lineage>
        <taxon>Bacteria</taxon>
        <taxon>Pseudomonadati</taxon>
        <taxon>Bacteroidota</taxon>
        <taxon>Cytophagia</taxon>
        <taxon>Cytophagales</taxon>
        <taxon>Hymenobacteraceae</taxon>
        <taxon>Hymenobacter</taxon>
    </lineage>
</organism>
<dbReference type="PANTHER" id="PTHR33446">
    <property type="entry name" value="PROTEIN TONB-RELATED"/>
    <property type="match status" value="1"/>
</dbReference>
<evidence type="ECO:0000313" key="12">
    <source>
        <dbReference type="Proteomes" id="UP000618931"/>
    </source>
</evidence>
<evidence type="ECO:0000256" key="3">
    <source>
        <dbReference type="ARBA" id="ARBA00022448"/>
    </source>
</evidence>
<evidence type="ECO:0000259" key="10">
    <source>
        <dbReference type="PROSITE" id="PS52015"/>
    </source>
</evidence>
<dbReference type="NCBIfam" id="TIGR01352">
    <property type="entry name" value="tonB_Cterm"/>
    <property type="match status" value="1"/>
</dbReference>
<keyword evidence="6" id="KW-0812">Transmembrane</keyword>
<dbReference type="InterPro" id="IPR006260">
    <property type="entry name" value="TonB/TolA_C"/>
</dbReference>
<comment type="caution">
    <text evidence="11">The sequence shown here is derived from an EMBL/GenBank/DDBJ whole genome shotgun (WGS) entry which is preliminary data.</text>
</comment>
<evidence type="ECO:0000256" key="6">
    <source>
        <dbReference type="ARBA" id="ARBA00022692"/>
    </source>
</evidence>
<evidence type="ECO:0000313" key="11">
    <source>
        <dbReference type="EMBL" id="MBF9223575.1"/>
    </source>
</evidence>
<reference evidence="11 12" key="1">
    <citation type="submission" date="2020-11" db="EMBL/GenBank/DDBJ databases">
        <authorList>
            <person name="Kim M.K."/>
        </authorList>
    </citation>
    <scope>NUCLEOTIDE SEQUENCE [LARGE SCALE GENOMIC DNA]</scope>
    <source>
        <strain evidence="11 12">BT662</strain>
    </source>
</reference>
<feature type="domain" description="TonB C-terminal" evidence="10">
    <location>
        <begin position="15"/>
        <end position="113"/>
    </location>
</feature>
<keyword evidence="7" id="KW-0653">Protein transport</keyword>
<evidence type="ECO:0000256" key="1">
    <source>
        <dbReference type="ARBA" id="ARBA00004383"/>
    </source>
</evidence>
<keyword evidence="8" id="KW-1133">Transmembrane helix</keyword>
<evidence type="ECO:0000256" key="9">
    <source>
        <dbReference type="ARBA" id="ARBA00023136"/>
    </source>
</evidence>
<evidence type="ECO:0000256" key="4">
    <source>
        <dbReference type="ARBA" id="ARBA00022475"/>
    </source>
</evidence>
<comment type="similarity">
    <text evidence="2">Belongs to the TonB family.</text>
</comment>
<keyword evidence="4" id="KW-1003">Cell membrane</keyword>
<evidence type="ECO:0000256" key="5">
    <source>
        <dbReference type="ARBA" id="ARBA00022519"/>
    </source>
</evidence>
<keyword evidence="12" id="KW-1185">Reference proteome</keyword>
<keyword evidence="9" id="KW-0472">Membrane</keyword>
<dbReference type="EMBL" id="JADQDM010000016">
    <property type="protein sequence ID" value="MBF9223575.1"/>
    <property type="molecule type" value="Genomic_DNA"/>
</dbReference>
<dbReference type="Pfam" id="PF03544">
    <property type="entry name" value="TonB_C"/>
    <property type="match status" value="1"/>
</dbReference>
<protein>
    <submittedName>
        <fullName evidence="11">Energy transducer TonB</fullName>
    </submittedName>
</protein>
<dbReference type="PROSITE" id="PS52015">
    <property type="entry name" value="TONB_CTD"/>
    <property type="match status" value="1"/>
</dbReference>
<evidence type="ECO:0000256" key="2">
    <source>
        <dbReference type="ARBA" id="ARBA00006555"/>
    </source>
</evidence>
<dbReference type="InterPro" id="IPR051045">
    <property type="entry name" value="TonB-dependent_transducer"/>
</dbReference>